<feature type="compositionally biased region" description="Basic residues" evidence="1">
    <location>
        <begin position="124"/>
        <end position="133"/>
    </location>
</feature>
<evidence type="ECO:0000256" key="1">
    <source>
        <dbReference type="SAM" id="MobiDB-lite"/>
    </source>
</evidence>
<dbReference type="Proteomes" id="UP000585836">
    <property type="component" value="Unassembled WGS sequence"/>
</dbReference>
<evidence type="ECO:0000313" key="2">
    <source>
        <dbReference type="EMBL" id="MBB5926987.1"/>
    </source>
</evidence>
<feature type="compositionally biased region" description="Basic and acidic residues" evidence="1">
    <location>
        <begin position="75"/>
        <end position="92"/>
    </location>
</feature>
<gene>
    <name evidence="2" type="ORF">FHS34_002443</name>
</gene>
<protein>
    <submittedName>
        <fullName evidence="2">Uncharacterized protein</fullName>
    </submittedName>
</protein>
<sequence length="143" mass="14714">MIGSWVGCGGRAGRSRRAALLVGLVLVIAAHLTGAVHACSLAGADPSPVVAQDVAHTADAAGEPGPQGPHPGHRHAADGHLDHTADRPRAALDDTGLGDEAPQPVLPAVSRGRQAHTGRSGRPGVRRHRAHRSARALVRVLRQ</sequence>
<comment type="caution">
    <text evidence="2">The sequence shown here is derived from an EMBL/GenBank/DDBJ whole genome shotgun (WGS) entry which is preliminary data.</text>
</comment>
<feature type="region of interest" description="Disordered" evidence="1">
    <location>
        <begin position="52"/>
        <end position="133"/>
    </location>
</feature>
<evidence type="ECO:0000313" key="3">
    <source>
        <dbReference type="Proteomes" id="UP000585836"/>
    </source>
</evidence>
<name>A0A7W9UQ29_9ACTN</name>
<accession>A0A7W9UQ29</accession>
<dbReference type="AlphaFoldDB" id="A0A7W9UQ29"/>
<reference evidence="2 3" key="1">
    <citation type="submission" date="2020-08" db="EMBL/GenBank/DDBJ databases">
        <title>Genomic Encyclopedia of Type Strains, Phase III (KMG-III): the genomes of soil and plant-associated and newly described type strains.</title>
        <authorList>
            <person name="Whitman W."/>
        </authorList>
    </citation>
    <scope>NUCLEOTIDE SEQUENCE [LARGE SCALE GENOMIC DNA]</scope>
    <source>
        <strain evidence="2 3">CECT 3313</strain>
    </source>
</reference>
<proteinExistence type="predicted"/>
<dbReference type="EMBL" id="JACHJK010000003">
    <property type="protein sequence ID" value="MBB5926987.1"/>
    <property type="molecule type" value="Genomic_DNA"/>
</dbReference>
<dbReference type="RefSeq" id="WP_184964043.1">
    <property type="nucleotide sequence ID" value="NZ_BAAAWF010000087.1"/>
</dbReference>
<keyword evidence="3" id="KW-1185">Reference proteome</keyword>
<organism evidence="2 3">
    <name type="scientific">Streptomyces echinatus</name>
    <dbReference type="NCBI Taxonomy" id="67293"/>
    <lineage>
        <taxon>Bacteria</taxon>
        <taxon>Bacillati</taxon>
        <taxon>Actinomycetota</taxon>
        <taxon>Actinomycetes</taxon>
        <taxon>Kitasatosporales</taxon>
        <taxon>Streptomycetaceae</taxon>
        <taxon>Streptomyces</taxon>
    </lineage>
</organism>